<protein>
    <submittedName>
        <fullName evidence="2">Uncharacterized protein</fullName>
    </submittedName>
</protein>
<comment type="caution">
    <text evidence="2">The sequence shown here is derived from an EMBL/GenBank/DDBJ whole genome shotgun (WGS) entry which is preliminary data.</text>
</comment>
<reference evidence="2" key="2">
    <citation type="journal article" date="2016" name="Fungal Biol.">
        <title>Ochratoxin A production by Penicillium thymicola.</title>
        <authorList>
            <person name="Nguyen H.D.T."/>
            <person name="McMullin D.R."/>
            <person name="Ponomareva E."/>
            <person name="Riley R."/>
            <person name="Pomraning K.R."/>
            <person name="Baker S.E."/>
            <person name="Seifert K.A."/>
        </authorList>
    </citation>
    <scope>NUCLEOTIDE SEQUENCE</scope>
    <source>
        <strain evidence="2">DAOM 180753</strain>
    </source>
</reference>
<feature type="region of interest" description="Disordered" evidence="1">
    <location>
        <begin position="43"/>
        <end position="96"/>
    </location>
</feature>
<evidence type="ECO:0000313" key="2">
    <source>
        <dbReference type="EMBL" id="KAJ9486295.1"/>
    </source>
</evidence>
<dbReference type="AlphaFoldDB" id="A0AAI9TFA9"/>
<dbReference type="EMBL" id="LACB01000216">
    <property type="protein sequence ID" value="KAJ9486295.1"/>
    <property type="molecule type" value="Genomic_DNA"/>
</dbReference>
<feature type="compositionally biased region" description="Basic and acidic residues" evidence="1">
    <location>
        <begin position="55"/>
        <end position="74"/>
    </location>
</feature>
<sequence length="96" mass="10603">MYAKKFFEFIIKKSKDVPSFFGTLPQWGSVVVGVATVRANKNESANAAQPLTPEDADRDHQNEVASEHPRRAVAEPEYGASQGMQKAFSVEETSPF</sequence>
<gene>
    <name evidence="2" type="ORF">VN97_g7029</name>
</gene>
<organism evidence="2 3">
    <name type="scientific">Penicillium thymicola</name>
    <dbReference type="NCBI Taxonomy" id="293382"/>
    <lineage>
        <taxon>Eukaryota</taxon>
        <taxon>Fungi</taxon>
        <taxon>Dikarya</taxon>
        <taxon>Ascomycota</taxon>
        <taxon>Pezizomycotina</taxon>
        <taxon>Eurotiomycetes</taxon>
        <taxon>Eurotiomycetidae</taxon>
        <taxon>Eurotiales</taxon>
        <taxon>Aspergillaceae</taxon>
        <taxon>Penicillium</taxon>
    </lineage>
</organism>
<evidence type="ECO:0000256" key="1">
    <source>
        <dbReference type="SAM" id="MobiDB-lite"/>
    </source>
</evidence>
<dbReference type="Proteomes" id="UP001227192">
    <property type="component" value="Unassembled WGS sequence"/>
</dbReference>
<evidence type="ECO:0000313" key="3">
    <source>
        <dbReference type="Proteomes" id="UP001227192"/>
    </source>
</evidence>
<name>A0AAI9TFA9_PENTH</name>
<accession>A0AAI9TFA9</accession>
<reference evidence="2" key="1">
    <citation type="submission" date="2015-06" db="EMBL/GenBank/DDBJ databases">
        <authorList>
            <person name="Nguyen H."/>
        </authorList>
    </citation>
    <scope>NUCLEOTIDE SEQUENCE</scope>
    <source>
        <strain evidence="2">DAOM 180753</strain>
    </source>
</reference>
<proteinExistence type="predicted"/>
<keyword evidence="3" id="KW-1185">Reference proteome</keyword>